<dbReference type="EMBL" id="CP038436">
    <property type="protein sequence ID" value="QBX55795.1"/>
    <property type="molecule type" value="Genomic_DNA"/>
</dbReference>
<gene>
    <name evidence="10" type="ORF">EXE58_10215</name>
</gene>
<feature type="transmembrane region" description="Helical" evidence="9">
    <location>
        <begin position="146"/>
        <end position="163"/>
    </location>
</feature>
<dbReference type="InterPro" id="IPR001851">
    <property type="entry name" value="ABC_transp_permease"/>
</dbReference>
<dbReference type="CDD" id="cd06582">
    <property type="entry name" value="TM_PBP1_LivH_like"/>
    <property type="match status" value="1"/>
</dbReference>
<keyword evidence="3" id="KW-1003">Cell membrane</keyword>
<evidence type="ECO:0000256" key="6">
    <source>
        <dbReference type="ARBA" id="ARBA00022989"/>
    </source>
</evidence>
<keyword evidence="5" id="KW-0029">Amino-acid transport</keyword>
<dbReference type="Proteomes" id="UP000294853">
    <property type="component" value="Chromosome"/>
</dbReference>
<evidence type="ECO:0000256" key="8">
    <source>
        <dbReference type="ARBA" id="ARBA00037998"/>
    </source>
</evidence>
<evidence type="ECO:0000256" key="4">
    <source>
        <dbReference type="ARBA" id="ARBA00022692"/>
    </source>
</evidence>
<dbReference type="OrthoDB" id="9807115at2"/>
<evidence type="ECO:0000313" key="11">
    <source>
        <dbReference type="Proteomes" id="UP000294853"/>
    </source>
</evidence>
<feature type="transmembrane region" description="Helical" evidence="9">
    <location>
        <begin position="191"/>
        <end position="215"/>
    </location>
</feature>
<dbReference type="Pfam" id="PF02653">
    <property type="entry name" value="BPD_transp_2"/>
    <property type="match status" value="1"/>
</dbReference>
<keyword evidence="2" id="KW-0813">Transport</keyword>
<feature type="transmembrane region" description="Helical" evidence="9">
    <location>
        <begin position="227"/>
        <end position="254"/>
    </location>
</feature>
<dbReference type="RefSeq" id="WP_135267786.1">
    <property type="nucleotide sequence ID" value="NZ_CP038436.1"/>
</dbReference>
<keyword evidence="4 9" id="KW-0812">Transmembrane</keyword>
<name>A0A4P7IEW9_9ACTN</name>
<evidence type="ECO:0000256" key="3">
    <source>
        <dbReference type="ARBA" id="ARBA00022475"/>
    </source>
</evidence>
<feature type="transmembrane region" description="Helical" evidence="9">
    <location>
        <begin position="60"/>
        <end position="87"/>
    </location>
</feature>
<dbReference type="GO" id="GO:0022857">
    <property type="term" value="F:transmembrane transporter activity"/>
    <property type="evidence" value="ECO:0007669"/>
    <property type="project" value="InterPro"/>
</dbReference>
<organism evidence="10 11">
    <name type="scientific">Nocardioides seonyuensis</name>
    <dbReference type="NCBI Taxonomy" id="2518371"/>
    <lineage>
        <taxon>Bacteria</taxon>
        <taxon>Bacillati</taxon>
        <taxon>Actinomycetota</taxon>
        <taxon>Actinomycetes</taxon>
        <taxon>Propionibacteriales</taxon>
        <taxon>Nocardioidaceae</taxon>
        <taxon>Nocardioides</taxon>
    </lineage>
</organism>
<evidence type="ECO:0000256" key="9">
    <source>
        <dbReference type="SAM" id="Phobius"/>
    </source>
</evidence>
<comment type="similarity">
    <text evidence="8">Belongs to the binding-protein-dependent transport system permease family. LivHM subfamily.</text>
</comment>
<evidence type="ECO:0000256" key="5">
    <source>
        <dbReference type="ARBA" id="ARBA00022970"/>
    </source>
</evidence>
<feature type="transmembrane region" description="Helical" evidence="9">
    <location>
        <begin position="99"/>
        <end position="117"/>
    </location>
</feature>
<comment type="subcellular location">
    <subcellularLocation>
        <location evidence="1">Cell membrane</location>
        <topology evidence="1">Multi-pass membrane protein</topology>
    </subcellularLocation>
</comment>
<dbReference type="InterPro" id="IPR052157">
    <property type="entry name" value="BCAA_transport_permease"/>
</dbReference>
<reference evidence="10 11" key="1">
    <citation type="submission" date="2019-03" db="EMBL/GenBank/DDBJ databases">
        <title>Three New Species of Nocardioides, Nocardioides euryhalodurans sp. nov., Nocardioides seonyuensis sp. nov. and Nocardioides eburneoflavus sp. nov. Iolated from Soil.</title>
        <authorList>
            <person name="Roh S.G."/>
            <person name="Lee C."/>
            <person name="Kim M.-K."/>
            <person name="Kim S.B."/>
        </authorList>
    </citation>
    <scope>NUCLEOTIDE SEQUENCE [LARGE SCALE GENOMIC DNA]</scope>
    <source>
        <strain evidence="10 11">MMS17-SY207-3</strain>
    </source>
</reference>
<feature type="transmembrane region" description="Helical" evidence="9">
    <location>
        <begin position="6"/>
        <end position="27"/>
    </location>
</feature>
<proteinExistence type="inferred from homology"/>
<dbReference type="GO" id="GO:0006865">
    <property type="term" value="P:amino acid transport"/>
    <property type="evidence" value="ECO:0007669"/>
    <property type="project" value="UniProtKB-KW"/>
</dbReference>
<keyword evidence="11" id="KW-1185">Reference proteome</keyword>
<dbReference type="GO" id="GO:0005886">
    <property type="term" value="C:plasma membrane"/>
    <property type="evidence" value="ECO:0007669"/>
    <property type="project" value="UniProtKB-SubCell"/>
</dbReference>
<evidence type="ECO:0000313" key="10">
    <source>
        <dbReference type="EMBL" id="QBX55795.1"/>
    </source>
</evidence>
<dbReference type="PANTHER" id="PTHR11795">
    <property type="entry name" value="BRANCHED-CHAIN AMINO ACID TRANSPORT SYSTEM PERMEASE PROTEIN LIVH"/>
    <property type="match status" value="1"/>
</dbReference>
<keyword evidence="6 9" id="KW-1133">Transmembrane helix</keyword>
<keyword evidence="7 9" id="KW-0472">Membrane</keyword>
<evidence type="ECO:0000256" key="1">
    <source>
        <dbReference type="ARBA" id="ARBA00004651"/>
    </source>
</evidence>
<accession>A0A4P7IEW9</accession>
<dbReference type="PANTHER" id="PTHR11795:SF442">
    <property type="entry name" value="ABC TRANSPORTER ATP-BINDING PROTEIN"/>
    <property type="match status" value="1"/>
</dbReference>
<evidence type="ECO:0000256" key="2">
    <source>
        <dbReference type="ARBA" id="ARBA00022448"/>
    </source>
</evidence>
<protein>
    <submittedName>
        <fullName evidence="10">Branched-chain amino acid ABC transporter permease</fullName>
    </submittedName>
</protein>
<dbReference type="AlphaFoldDB" id="A0A4P7IEW9"/>
<dbReference type="KEGG" id="nsn:EXE58_10215"/>
<feature type="transmembrane region" description="Helical" evidence="9">
    <location>
        <begin position="34"/>
        <end position="54"/>
    </location>
</feature>
<sequence length="291" mass="30049">MSTFVLLLATGLGLGALYFLVASGLSLIYGLMHVLNFAHGSFLTLGAFLGYAAAQRLDATSWFGFLASIVVGAGVGAVVATLTELLLIRPLYERHIEQVLVTVGLSLASVALFEGIWGTDPDFIRGPAWLEQTTTLAGARIPNDRFLIIGLAALVLLAIVVFLRRTRYGMVIRAGVENRAMVTALGIDVRTAFTLVFAIGGAAAGLGGVLAAHYFGYVSPSLGGGLLIFAFIVTVIGGLGSLTGAAIASVGVALLQQFANYYAGGTGDFVIVLALAAVLLVRPSGLMGKAA</sequence>
<feature type="transmembrane region" description="Helical" evidence="9">
    <location>
        <begin position="261"/>
        <end position="281"/>
    </location>
</feature>
<evidence type="ECO:0000256" key="7">
    <source>
        <dbReference type="ARBA" id="ARBA00023136"/>
    </source>
</evidence>